<keyword evidence="10 18" id="KW-0547">Nucleotide-binding</keyword>
<feature type="domain" description="Protein kinase" evidence="22">
    <location>
        <begin position="578"/>
        <end position="884"/>
    </location>
</feature>
<keyword evidence="13 20" id="KW-1133">Transmembrane helix</keyword>
<keyword evidence="11" id="KW-0418">Kinase</keyword>
<dbReference type="SUPFAM" id="SSF52058">
    <property type="entry name" value="L domain-like"/>
    <property type="match status" value="1"/>
</dbReference>
<reference evidence="23 24" key="1">
    <citation type="submission" date="2021-07" db="EMBL/GenBank/DDBJ databases">
        <title>The Aristolochia fimbriata genome: insights into angiosperm evolution, floral development and chemical biosynthesis.</title>
        <authorList>
            <person name="Jiao Y."/>
        </authorList>
    </citation>
    <scope>NUCLEOTIDE SEQUENCE [LARGE SCALE GENOMIC DNA]</scope>
    <source>
        <strain evidence="23">IBCAS-2021</strain>
        <tissue evidence="23">Leaf</tissue>
    </source>
</reference>
<dbReference type="PROSITE" id="PS00107">
    <property type="entry name" value="PROTEIN_KINASE_ATP"/>
    <property type="match status" value="1"/>
</dbReference>
<dbReference type="GO" id="GO:0005524">
    <property type="term" value="F:ATP binding"/>
    <property type="evidence" value="ECO:0007669"/>
    <property type="project" value="UniProtKB-UniRule"/>
</dbReference>
<protein>
    <recommendedName>
        <fullName evidence="2">non-specific serine/threonine protein kinase</fullName>
        <ecNumber evidence="2">2.7.11.1</ecNumber>
    </recommendedName>
</protein>
<comment type="caution">
    <text evidence="23">The sequence shown here is derived from an EMBL/GenBank/DDBJ whole genome shotgun (WGS) entry which is preliminary data.</text>
</comment>
<evidence type="ECO:0000256" key="11">
    <source>
        <dbReference type="ARBA" id="ARBA00022777"/>
    </source>
</evidence>
<evidence type="ECO:0000256" key="16">
    <source>
        <dbReference type="ARBA" id="ARBA00047899"/>
    </source>
</evidence>
<dbReference type="InterPro" id="IPR032675">
    <property type="entry name" value="LRR_dom_sf"/>
</dbReference>
<dbReference type="Pfam" id="PF12819">
    <property type="entry name" value="Malectin_like"/>
    <property type="match status" value="1"/>
</dbReference>
<dbReference type="Pfam" id="PF07714">
    <property type="entry name" value="PK_Tyr_Ser-Thr"/>
    <property type="match status" value="1"/>
</dbReference>
<dbReference type="Gene3D" id="1.10.510.10">
    <property type="entry name" value="Transferase(Phosphotransferase) domain 1"/>
    <property type="match status" value="1"/>
</dbReference>
<dbReference type="InterPro" id="IPR001611">
    <property type="entry name" value="Leu-rich_rpt"/>
</dbReference>
<sequence>MMSLLARFFFVSVLLALAQAQKDFISIDCGLLEGTNYTDDGTGIFYTSDAGFIDTGENREIDSSLVSSSLAVQYRNLRSFPEGDRNCYSVRPVVKGNRYLVRASFMHGNYQGTVLPVFDLYLGVNLWTEVAQQNSSRPGWTEIITVATADYIPVCLVRKQGTPFISVLEVRALAFSMYNASDETQALVLYNRYDVGSSSRKILRYKDDVYDRIWSPFQSNAYTALNTTSTVANDIPMFQPPVTVLSTAVAPANSSADILYFNWTADTPQEQYHVYRHIAEVEVLKPGEVREFNVCVTGYNTCYGPYRPTYLVATSVYTFTPFSGRLEYSCSFVRTAASTLPPIFNAIEIYTLAKLSVVPTNDEDVNSIMGVKSGYRVTRNWNGDPCVPKDYTWEGVGCSYSDPTSPRIVTLNLSASGLSGSIVRPLGNLSSLQSLDLSANKLTGEIPDFLATLSSLTFLNLSGNNFTGPVPSALLQRSKSGTLLLSVDSNSSVNNSDTCATSSCKKKKKSAAVPVSVSLSVVALIMLVAGFIFRRKFGRRRAGGSDPVVKASDGSSSFASFNLDSRRFTYAELKSITSDFQRVLGKGGFGTVYYGRLNDGTQVAVKLLTQNHQGSSEFQIEAQLLTRVYHRNLVQFVGYCAEGDKTALILEYMAQGNLSKFLLDKNRAALSWGQRLRIALDIAQGLEYLHNGCKPPIIHRDVKGTNILLNERLEAKIADFGLSKVFSNENFSHVSTQVKGTLGYLDPEYCVSNNLNEKSDVYSFGIVMLELITGRPAIINTADSARRISIVDWVNPMVSRGDVRAAIDPSLKGDYDINSVWKAVEIAIACSAPKAIQRPTMSIAVTELKESLGGERVPQRSNSLLSEEMETSNSGNSIFRPIAR</sequence>
<keyword evidence="8 21" id="KW-0732">Signal</keyword>
<feature type="binding site" evidence="18">
    <location>
        <position position="606"/>
    </location>
    <ligand>
        <name>ATP</name>
        <dbReference type="ChEBI" id="CHEBI:30616"/>
    </ligand>
</feature>
<dbReference type="FunFam" id="3.80.10.10:FF:000129">
    <property type="entry name" value="Leucine-rich repeat receptor-like kinase"/>
    <property type="match status" value="1"/>
</dbReference>
<evidence type="ECO:0000256" key="2">
    <source>
        <dbReference type="ARBA" id="ARBA00012513"/>
    </source>
</evidence>
<dbReference type="Pfam" id="PF13855">
    <property type="entry name" value="LRR_8"/>
    <property type="match status" value="1"/>
</dbReference>
<evidence type="ECO:0000256" key="6">
    <source>
        <dbReference type="ARBA" id="ARBA00022679"/>
    </source>
</evidence>
<feature type="transmembrane region" description="Helical" evidence="20">
    <location>
        <begin position="511"/>
        <end position="533"/>
    </location>
</feature>
<organism evidence="23 24">
    <name type="scientific">Aristolochia fimbriata</name>
    <name type="common">White veined hardy Dutchman's pipe vine</name>
    <dbReference type="NCBI Taxonomy" id="158543"/>
    <lineage>
        <taxon>Eukaryota</taxon>
        <taxon>Viridiplantae</taxon>
        <taxon>Streptophyta</taxon>
        <taxon>Embryophyta</taxon>
        <taxon>Tracheophyta</taxon>
        <taxon>Spermatophyta</taxon>
        <taxon>Magnoliopsida</taxon>
        <taxon>Magnoliidae</taxon>
        <taxon>Piperales</taxon>
        <taxon>Aristolochiaceae</taxon>
        <taxon>Aristolochia</taxon>
    </lineage>
</organism>
<dbReference type="PROSITE" id="PS00108">
    <property type="entry name" value="PROTEIN_KINASE_ST"/>
    <property type="match status" value="1"/>
</dbReference>
<evidence type="ECO:0000256" key="18">
    <source>
        <dbReference type="PROSITE-ProRule" id="PRU10141"/>
    </source>
</evidence>
<evidence type="ECO:0000256" key="1">
    <source>
        <dbReference type="ARBA" id="ARBA00004167"/>
    </source>
</evidence>
<keyword evidence="9" id="KW-0677">Repeat</keyword>
<dbReference type="Gene3D" id="3.30.200.20">
    <property type="entry name" value="Phosphorylase Kinase, domain 1"/>
    <property type="match status" value="1"/>
</dbReference>
<dbReference type="SUPFAM" id="SSF56112">
    <property type="entry name" value="Protein kinase-like (PK-like)"/>
    <property type="match status" value="1"/>
</dbReference>
<dbReference type="Gene3D" id="3.80.10.10">
    <property type="entry name" value="Ribonuclease Inhibitor"/>
    <property type="match status" value="1"/>
</dbReference>
<dbReference type="InterPro" id="IPR001245">
    <property type="entry name" value="Ser-Thr/Tyr_kinase_cat_dom"/>
</dbReference>
<evidence type="ECO:0000313" key="24">
    <source>
        <dbReference type="Proteomes" id="UP000825729"/>
    </source>
</evidence>
<proteinExistence type="predicted"/>
<evidence type="ECO:0000256" key="19">
    <source>
        <dbReference type="SAM" id="MobiDB-lite"/>
    </source>
</evidence>
<evidence type="ECO:0000256" key="7">
    <source>
        <dbReference type="ARBA" id="ARBA00022692"/>
    </source>
</evidence>
<evidence type="ECO:0000256" key="4">
    <source>
        <dbReference type="ARBA" id="ARBA00022553"/>
    </source>
</evidence>
<keyword evidence="7 20" id="KW-0812">Transmembrane</keyword>
<dbReference type="PANTHER" id="PTHR45631">
    <property type="entry name" value="OS07G0107800 PROTEIN-RELATED"/>
    <property type="match status" value="1"/>
</dbReference>
<evidence type="ECO:0000256" key="10">
    <source>
        <dbReference type="ARBA" id="ARBA00022741"/>
    </source>
</evidence>
<dbReference type="InterPro" id="IPR024788">
    <property type="entry name" value="Malectin-like_Carb-bd_dom"/>
</dbReference>
<keyword evidence="3" id="KW-0723">Serine/threonine-protein kinase</keyword>
<gene>
    <name evidence="23" type="ORF">H6P81_001039</name>
</gene>
<keyword evidence="5" id="KW-0433">Leucine-rich repeat</keyword>
<dbReference type="CDD" id="cd14066">
    <property type="entry name" value="STKc_IRAK"/>
    <property type="match status" value="1"/>
</dbReference>
<comment type="catalytic activity">
    <reaction evidence="16">
        <text>L-threonyl-[protein] + ATP = O-phospho-L-threonyl-[protein] + ADP + H(+)</text>
        <dbReference type="Rhea" id="RHEA:46608"/>
        <dbReference type="Rhea" id="RHEA-COMP:11060"/>
        <dbReference type="Rhea" id="RHEA-COMP:11605"/>
        <dbReference type="ChEBI" id="CHEBI:15378"/>
        <dbReference type="ChEBI" id="CHEBI:30013"/>
        <dbReference type="ChEBI" id="CHEBI:30616"/>
        <dbReference type="ChEBI" id="CHEBI:61977"/>
        <dbReference type="ChEBI" id="CHEBI:456216"/>
        <dbReference type="EC" id="2.7.11.1"/>
    </reaction>
</comment>
<evidence type="ECO:0000256" key="9">
    <source>
        <dbReference type="ARBA" id="ARBA00022737"/>
    </source>
</evidence>
<evidence type="ECO:0000256" key="15">
    <source>
        <dbReference type="ARBA" id="ARBA00023170"/>
    </source>
</evidence>
<dbReference type="GO" id="GO:0004674">
    <property type="term" value="F:protein serine/threonine kinase activity"/>
    <property type="evidence" value="ECO:0007669"/>
    <property type="project" value="UniProtKB-KW"/>
</dbReference>
<keyword evidence="6" id="KW-0808">Transferase</keyword>
<dbReference type="SMART" id="SM00220">
    <property type="entry name" value="S_TKc"/>
    <property type="match status" value="1"/>
</dbReference>
<evidence type="ECO:0000256" key="17">
    <source>
        <dbReference type="ARBA" id="ARBA00048679"/>
    </source>
</evidence>
<dbReference type="GO" id="GO:0016020">
    <property type="term" value="C:membrane"/>
    <property type="evidence" value="ECO:0007669"/>
    <property type="project" value="UniProtKB-SubCell"/>
</dbReference>
<keyword evidence="4" id="KW-0597">Phosphoprotein</keyword>
<dbReference type="PROSITE" id="PS50011">
    <property type="entry name" value="PROTEIN_KINASE_DOM"/>
    <property type="match status" value="1"/>
</dbReference>
<evidence type="ECO:0000259" key="22">
    <source>
        <dbReference type="PROSITE" id="PS50011"/>
    </source>
</evidence>
<comment type="catalytic activity">
    <reaction evidence="17">
        <text>L-seryl-[protein] + ATP = O-phospho-L-seryl-[protein] + ADP + H(+)</text>
        <dbReference type="Rhea" id="RHEA:17989"/>
        <dbReference type="Rhea" id="RHEA-COMP:9863"/>
        <dbReference type="Rhea" id="RHEA-COMP:11604"/>
        <dbReference type="ChEBI" id="CHEBI:15378"/>
        <dbReference type="ChEBI" id="CHEBI:29999"/>
        <dbReference type="ChEBI" id="CHEBI:30616"/>
        <dbReference type="ChEBI" id="CHEBI:83421"/>
        <dbReference type="ChEBI" id="CHEBI:456216"/>
        <dbReference type="EC" id="2.7.11.1"/>
    </reaction>
</comment>
<keyword evidence="24" id="KW-1185">Reference proteome</keyword>
<dbReference type="EMBL" id="JAINDJ010000002">
    <property type="protein sequence ID" value="KAG9456531.1"/>
    <property type="molecule type" value="Genomic_DNA"/>
</dbReference>
<evidence type="ECO:0000256" key="8">
    <source>
        <dbReference type="ARBA" id="ARBA00022729"/>
    </source>
</evidence>
<name>A0AAV7F718_ARIFI</name>
<keyword evidence="12 18" id="KW-0067">ATP-binding</keyword>
<evidence type="ECO:0000256" key="21">
    <source>
        <dbReference type="SAM" id="SignalP"/>
    </source>
</evidence>
<evidence type="ECO:0000256" key="20">
    <source>
        <dbReference type="SAM" id="Phobius"/>
    </source>
</evidence>
<feature type="region of interest" description="Disordered" evidence="19">
    <location>
        <begin position="856"/>
        <end position="884"/>
    </location>
</feature>
<feature type="compositionally biased region" description="Polar residues" evidence="19">
    <location>
        <begin position="859"/>
        <end position="877"/>
    </location>
</feature>
<evidence type="ECO:0000256" key="3">
    <source>
        <dbReference type="ARBA" id="ARBA00022527"/>
    </source>
</evidence>
<evidence type="ECO:0000313" key="23">
    <source>
        <dbReference type="EMBL" id="KAG9456531.1"/>
    </source>
</evidence>
<dbReference type="AlphaFoldDB" id="A0AAV7F718"/>
<dbReference type="EC" id="2.7.11.1" evidence="2"/>
<dbReference type="InterPro" id="IPR011009">
    <property type="entry name" value="Kinase-like_dom_sf"/>
</dbReference>
<evidence type="ECO:0000256" key="12">
    <source>
        <dbReference type="ARBA" id="ARBA00022840"/>
    </source>
</evidence>
<keyword evidence="14 20" id="KW-0472">Membrane</keyword>
<dbReference type="InterPro" id="IPR017441">
    <property type="entry name" value="Protein_kinase_ATP_BS"/>
</dbReference>
<feature type="signal peptide" evidence="21">
    <location>
        <begin position="1"/>
        <end position="20"/>
    </location>
</feature>
<dbReference type="InterPro" id="IPR008271">
    <property type="entry name" value="Ser/Thr_kinase_AS"/>
</dbReference>
<feature type="chain" id="PRO_5043383912" description="non-specific serine/threonine protein kinase" evidence="21">
    <location>
        <begin position="21"/>
        <end position="884"/>
    </location>
</feature>
<dbReference type="InterPro" id="IPR000719">
    <property type="entry name" value="Prot_kinase_dom"/>
</dbReference>
<evidence type="ECO:0000256" key="14">
    <source>
        <dbReference type="ARBA" id="ARBA00023136"/>
    </source>
</evidence>
<dbReference type="FunFam" id="3.30.200.20:FF:000178">
    <property type="entry name" value="serine/threonine-protein kinase PBS1-like"/>
    <property type="match status" value="1"/>
</dbReference>
<accession>A0AAV7F718</accession>
<dbReference type="FunFam" id="1.10.510.10:FF:000146">
    <property type="entry name" value="LRR receptor-like serine/threonine-protein kinase IOS1"/>
    <property type="match status" value="1"/>
</dbReference>
<dbReference type="Proteomes" id="UP000825729">
    <property type="component" value="Unassembled WGS sequence"/>
</dbReference>
<evidence type="ECO:0000256" key="5">
    <source>
        <dbReference type="ARBA" id="ARBA00022614"/>
    </source>
</evidence>
<dbReference type="PANTHER" id="PTHR45631:SF202">
    <property type="entry name" value="SENESCENCE-INDUCED RECEPTOR-LIKE SERINE_THREONINE-PROTEIN KINASE"/>
    <property type="match status" value="1"/>
</dbReference>
<evidence type="ECO:0000256" key="13">
    <source>
        <dbReference type="ARBA" id="ARBA00022989"/>
    </source>
</evidence>
<dbReference type="PROSITE" id="PS51450">
    <property type="entry name" value="LRR"/>
    <property type="match status" value="1"/>
</dbReference>
<comment type="subcellular location">
    <subcellularLocation>
        <location evidence="1">Membrane</location>
        <topology evidence="1">Single-pass membrane protein</topology>
    </subcellularLocation>
</comment>
<keyword evidence="15" id="KW-0675">Receptor</keyword>